<reference evidence="2 3" key="1">
    <citation type="journal article" date="2019" name="Commun. Biol.">
        <title>The bagworm genome reveals a unique fibroin gene that provides high tensile strength.</title>
        <authorList>
            <person name="Kono N."/>
            <person name="Nakamura H."/>
            <person name="Ohtoshi R."/>
            <person name="Tomita M."/>
            <person name="Numata K."/>
            <person name="Arakawa K."/>
        </authorList>
    </citation>
    <scope>NUCLEOTIDE SEQUENCE [LARGE SCALE GENOMIC DNA]</scope>
</reference>
<feature type="region of interest" description="Disordered" evidence="1">
    <location>
        <begin position="48"/>
        <end position="98"/>
    </location>
</feature>
<keyword evidence="3" id="KW-1185">Reference proteome</keyword>
<proteinExistence type="predicted"/>
<dbReference type="AlphaFoldDB" id="A0A4C1TY79"/>
<name>A0A4C1TY79_EUMVA</name>
<protein>
    <submittedName>
        <fullName evidence="2">Uncharacterized protein</fullName>
    </submittedName>
</protein>
<organism evidence="2 3">
    <name type="scientific">Eumeta variegata</name>
    <name type="common">Bagworm moth</name>
    <name type="synonym">Eumeta japonica</name>
    <dbReference type="NCBI Taxonomy" id="151549"/>
    <lineage>
        <taxon>Eukaryota</taxon>
        <taxon>Metazoa</taxon>
        <taxon>Ecdysozoa</taxon>
        <taxon>Arthropoda</taxon>
        <taxon>Hexapoda</taxon>
        <taxon>Insecta</taxon>
        <taxon>Pterygota</taxon>
        <taxon>Neoptera</taxon>
        <taxon>Endopterygota</taxon>
        <taxon>Lepidoptera</taxon>
        <taxon>Glossata</taxon>
        <taxon>Ditrysia</taxon>
        <taxon>Tineoidea</taxon>
        <taxon>Psychidae</taxon>
        <taxon>Oiketicinae</taxon>
        <taxon>Eumeta</taxon>
    </lineage>
</organism>
<gene>
    <name evidence="2" type="ORF">EVAR_13017_1</name>
</gene>
<dbReference type="Proteomes" id="UP000299102">
    <property type="component" value="Unassembled WGS sequence"/>
</dbReference>
<feature type="compositionally biased region" description="Basic residues" evidence="1">
    <location>
        <begin position="65"/>
        <end position="76"/>
    </location>
</feature>
<comment type="caution">
    <text evidence="2">The sequence shown here is derived from an EMBL/GenBank/DDBJ whole genome shotgun (WGS) entry which is preliminary data.</text>
</comment>
<evidence type="ECO:0000313" key="3">
    <source>
        <dbReference type="Proteomes" id="UP000299102"/>
    </source>
</evidence>
<dbReference type="EMBL" id="BGZK01000098">
    <property type="protein sequence ID" value="GBP18556.1"/>
    <property type="molecule type" value="Genomic_DNA"/>
</dbReference>
<evidence type="ECO:0000256" key="1">
    <source>
        <dbReference type="SAM" id="MobiDB-lite"/>
    </source>
</evidence>
<evidence type="ECO:0000313" key="2">
    <source>
        <dbReference type="EMBL" id="GBP18556.1"/>
    </source>
</evidence>
<accession>A0A4C1TY79</accession>
<sequence>MTTKLRNDVLDRSDRRRLLTSTQFINSAITGTFGEAGQISVGREKVKVERPPGAPTGRVGSYPPRKARSSHTTKNFRPRDGRILTPITSEDMRTGADR</sequence>